<sequence>MFIQKLIPSRLKSNIGHGGNLLRSLYLKLLKPQSQTHKASGSANLLKGLLAPLTLLVCANPTPGFALSFDDIQDRGVISVAVYRDFAPFSYRENGQAKGVDVEIAQIIADALGVRLDLFELSADENVDDDLRNAIWKGHFLDRKKADIMLHVPYDNELARRNDLVVLLAPYYREDMVVARDIKKLGRDATLGHFRYEKIAVELDSLADIYLSAAFGGSIRNNVLHFPTIQEAADQAIAQKAFGLMGPRSMVEAALGEHMAQYDIGKIPTPGLSRESWLLGVAVKSDYRQLGYAVGDIIAAMVLDGRMKTLFEKYGLTYTPPPASFYN</sequence>
<reference evidence="3" key="1">
    <citation type="journal article" date="2014" name="Int. J. Syst. Evol. Microbiol.">
        <title>Complete genome sequence of Corynebacterium casei LMG S-19264T (=DSM 44701T), isolated from a smear-ripened cheese.</title>
        <authorList>
            <consortium name="US DOE Joint Genome Institute (JGI-PGF)"/>
            <person name="Walter F."/>
            <person name="Albersmeier A."/>
            <person name="Kalinowski J."/>
            <person name="Ruckert C."/>
        </authorList>
    </citation>
    <scope>NUCLEOTIDE SEQUENCE</scope>
    <source>
        <strain evidence="3">CGMCC 1.15254</strain>
    </source>
</reference>
<dbReference type="AlphaFoldDB" id="A0A917C2K0"/>
<evidence type="ECO:0000256" key="1">
    <source>
        <dbReference type="ARBA" id="ARBA00022729"/>
    </source>
</evidence>
<keyword evidence="4" id="KW-1185">Reference proteome</keyword>
<evidence type="ECO:0000313" key="4">
    <source>
        <dbReference type="Proteomes" id="UP000632498"/>
    </source>
</evidence>
<dbReference type="PANTHER" id="PTHR35936:SF17">
    <property type="entry name" value="ARGININE-BINDING EXTRACELLULAR PROTEIN ARTP"/>
    <property type="match status" value="1"/>
</dbReference>
<reference evidence="3" key="2">
    <citation type="submission" date="2020-09" db="EMBL/GenBank/DDBJ databases">
        <authorList>
            <person name="Sun Q."/>
            <person name="Zhou Y."/>
        </authorList>
    </citation>
    <scope>NUCLEOTIDE SEQUENCE</scope>
    <source>
        <strain evidence="3">CGMCC 1.15254</strain>
    </source>
</reference>
<dbReference type="InterPro" id="IPR001387">
    <property type="entry name" value="Cro/C1-type_HTH"/>
</dbReference>
<name>A0A917C2K0_9PROT</name>
<dbReference type="SMART" id="SM00062">
    <property type="entry name" value="PBPb"/>
    <property type="match status" value="1"/>
</dbReference>
<evidence type="ECO:0000259" key="2">
    <source>
        <dbReference type="PROSITE" id="PS50943"/>
    </source>
</evidence>
<dbReference type="PROSITE" id="PS50943">
    <property type="entry name" value="HTH_CROC1"/>
    <property type="match status" value="1"/>
</dbReference>
<proteinExistence type="predicted"/>
<dbReference type="SUPFAM" id="SSF53850">
    <property type="entry name" value="Periplasmic binding protein-like II"/>
    <property type="match status" value="1"/>
</dbReference>
<comment type="caution">
    <text evidence="3">The sequence shown here is derived from an EMBL/GenBank/DDBJ whole genome shotgun (WGS) entry which is preliminary data.</text>
</comment>
<evidence type="ECO:0000313" key="3">
    <source>
        <dbReference type="EMBL" id="GGF68873.1"/>
    </source>
</evidence>
<organism evidence="3 4">
    <name type="scientific">Terasakiella brassicae</name>
    <dbReference type="NCBI Taxonomy" id="1634917"/>
    <lineage>
        <taxon>Bacteria</taxon>
        <taxon>Pseudomonadati</taxon>
        <taxon>Pseudomonadota</taxon>
        <taxon>Alphaproteobacteria</taxon>
        <taxon>Rhodospirillales</taxon>
        <taxon>Terasakiellaceae</taxon>
        <taxon>Terasakiella</taxon>
    </lineage>
</organism>
<dbReference type="InterPro" id="IPR001638">
    <property type="entry name" value="Solute-binding_3/MltF_N"/>
</dbReference>
<dbReference type="Gene3D" id="3.40.190.10">
    <property type="entry name" value="Periplasmic binding protein-like II"/>
    <property type="match status" value="2"/>
</dbReference>
<dbReference type="Pfam" id="PF00497">
    <property type="entry name" value="SBP_bac_3"/>
    <property type="match status" value="1"/>
</dbReference>
<feature type="domain" description="HTH cro/C1-type" evidence="2">
    <location>
        <begin position="93"/>
        <end position="119"/>
    </location>
</feature>
<dbReference type="EMBL" id="BMHV01000017">
    <property type="protein sequence ID" value="GGF68873.1"/>
    <property type="molecule type" value="Genomic_DNA"/>
</dbReference>
<gene>
    <name evidence="3" type="ORF">GCM10011332_23780</name>
</gene>
<dbReference type="PANTHER" id="PTHR35936">
    <property type="entry name" value="MEMBRANE-BOUND LYTIC MUREIN TRANSGLYCOSYLASE F"/>
    <property type="match status" value="1"/>
</dbReference>
<protein>
    <submittedName>
        <fullName evidence="3">Amino acid ABC transporter substrate-binding protein</fullName>
    </submittedName>
</protein>
<accession>A0A917C2K0</accession>
<keyword evidence="1" id="KW-0732">Signal</keyword>
<dbReference type="Proteomes" id="UP000632498">
    <property type="component" value="Unassembled WGS sequence"/>
</dbReference>